<protein>
    <submittedName>
        <fullName evidence="7">Attachment-invasion locus protein</fullName>
    </submittedName>
</protein>
<dbReference type="InterPro" id="IPR011250">
    <property type="entry name" value="OMP/PagP_B-barrel"/>
</dbReference>
<dbReference type="Proteomes" id="UP000028602">
    <property type="component" value="Unassembled WGS sequence"/>
</dbReference>
<dbReference type="GO" id="GO:0044384">
    <property type="term" value="C:host outer membrane"/>
    <property type="evidence" value="ECO:0007669"/>
    <property type="project" value="InterPro"/>
</dbReference>
<accession>A0A085JE62</accession>
<dbReference type="Pfam" id="PF06316">
    <property type="entry name" value="Ail_Lom"/>
    <property type="match status" value="1"/>
</dbReference>
<gene>
    <name evidence="7" type="ORF">GTPT_2056</name>
</gene>
<evidence type="ECO:0000256" key="6">
    <source>
        <dbReference type="SAM" id="SignalP"/>
    </source>
</evidence>
<dbReference type="eggNOG" id="COG3637">
    <property type="taxonomic scope" value="Bacteria"/>
</dbReference>
<comment type="caution">
    <text evidence="7">The sequence shown here is derived from an EMBL/GenBank/DDBJ whole genome shotgun (WGS) entry which is preliminary data.</text>
</comment>
<dbReference type="EMBL" id="JMPR01000035">
    <property type="protein sequence ID" value="KFD18758.1"/>
    <property type="molecule type" value="Genomic_DNA"/>
</dbReference>
<evidence type="ECO:0000256" key="3">
    <source>
        <dbReference type="ARBA" id="ARBA00022692"/>
    </source>
</evidence>
<reference evidence="7 8" key="1">
    <citation type="submission" date="2014-05" db="EMBL/GenBank/DDBJ databases">
        <title>ATOL: Assembling a taxonomically balanced genome-scale reconstruction of the evolutionary history of the Enterobacteriaceae.</title>
        <authorList>
            <person name="Plunkett G.III."/>
            <person name="Neeno-Eckwall E.C."/>
            <person name="Glasner J.D."/>
            <person name="Perna N.T."/>
        </authorList>
    </citation>
    <scope>NUCLEOTIDE SEQUENCE [LARGE SCALE GENOMIC DNA]</scope>
    <source>
        <strain evidence="7 8">ATCC 33301</strain>
    </source>
</reference>
<organism evidence="7 8">
    <name type="scientific">Tatumella ptyseos ATCC 33301</name>
    <dbReference type="NCBI Taxonomy" id="1005995"/>
    <lineage>
        <taxon>Bacteria</taxon>
        <taxon>Pseudomonadati</taxon>
        <taxon>Pseudomonadota</taxon>
        <taxon>Gammaproteobacteria</taxon>
        <taxon>Enterobacterales</taxon>
        <taxon>Erwiniaceae</taxon>
        <taxon>Tatumella</taxon>
    </lineage>
</organism>
<keyword evidence="8" id="KW-1185">Reference proteome</keyword>
<dbReference type="Gene3D" id="2.40.160.20">
    <property type="match status" value="1"/>
</dbReference>
<dbReference type="PROSITE" id="PS00694">
    <property type="entry name" value="ENT_VIR_OMP_1"/>
    <property type="match status" value="1"/>
</dbReference>
<keyword evidence="2" id="KW-1134">Transmembrane beta strand</keyword>
<keyword evidence="5" id="KW-0472">Membrane</keyword>
<dbReference type="RefSeq" id="WP_051170732.1">
    <property type="nucleotide sequence ID" value="NZ_ATMJ01000017.1"/>
</dbReference>
<feature type="chain" id="PRO_5001793609" evidence="6">
    <location>
        <begin position="23"/>
        <end position="191"/>
    </location>
</feature>
<keyword evidence="3" id="KW-0812">Transmembrane</keyword>
<dbReference type="OrthoDB" id="5873117at2"/>
<dbReference type="PRINTS" id="PR00316">
    <property type="entry name" value="ENTEROVIROMP"/>
</dbReference>
<proteinExistence type="predicted"/>
<dbReference type="GO" id="GO:0016020">
    <property type="term" value="C:membrane"/>
    <property type="evidence" value="ECO:0007669"/>
    <property type="project" value="UniProtKB-SubCell"/>
</dbReference>
<evidence type="ECO:0000256" key="4">
    <source>
        <dbReference type="ARBA" id="ARBA00022729"/>
    </source>
</evidence>
<dbReference type="AlphaFoldDB" id="A0A085JE62"/>
<evidence type="ECO:0000256" key="2">
    <source>
        <dbReference type="ARBA" id="ARBA00022452"/>
    </source>
</evidence>
<sequence>MKKYFVLLMLMTGILISMPATAGRHSFTLGYTGAQVADLNNLKGVNLKYRYEWNSPLSVIASASYLKSTTYYEHNSLNQSYARETRIREYSLLVGPAWRFNEFFSIYAQAGATFNKTTVNWANVFIAPVNRGMNYMFHKTSRSTVPMISLGTQINPLSPIVLDLSYDVARPKISGETKTFSSVNLGAGIAF</sequence>
<dbReference type="InterPro" id="IPR051723">
    <property type="entry name" value="Bact_OM_Invasion-Related"/>
</dbReference>
<evidence type="ECO:0000256" key="1">
    <source>
        <dbReference type="ARBA" id="ARBA00004141"/>
    </source>
</evidence>
<dbReference type="PANTHER" id="PTHR35892">
    <property type="entry name" value="OUTER MEMBRANE PROTEIN PAGN-RELATED"/>
    <property type="match status" value="1"/>
</dbReference>
<dbReference type="SUPFAM" id="SSF56925">
    <property type="entry name" value="OMPA-like"/>
    <property type="match status" value="1"/>
</dbReference>
<evidence type="ECO:0000313" key="8">
    <source>
        <dbReference type="Proteomes" id="UP000028602"/>
    </source>
</evidence>
<name>A0A085JE62_9GAMM</name>
<feature type="signal peptide" evidence="6">
    <location>
        <begin position="1"/>
        <end position="22"/>
    </location>
</feature>
<dbReference type="InterPro" id="IPR000758">
    <property type="entry name" value="Enterovir_OMP"/>
</dbReference>
<evidence type="ECO:0000256" key="5">
    <source>
        <dbReference type="ARBA" id="ARBA00023136"/>
    </source>
</evidence>
<dbReference type="PANTHER" id="PTHR35892:SF2">
    <property type="entry name" value="OUTER MEMBRANE PROTEIN PAGN"/>
    <property type="match status" value="1"/>
</dbReference>
<comment type="subcellular location">
    <subcellularLocation>
        <location evidence="1">Membrane</location>
        <topology evidence="1">Multi-pass membrane protein</topology>
    </subcellularLocation>
</comment>
<keyword evidence="4 6" id="KW-0732">Signal</keyword>
<evidence type="ECO:0000313" key="7">
    <source>
        <dbReference type="EMBL" id="KFD18758.1"/>
    </source>
</evidence>